<keyword evidence="4" id="KW-1185">Reference proteome</keyword>
<gene>
    <name evidence="3" type="ORF">JN12_01498</name>
</gene>
<dbReference type="RefSeq" id="WP_145020599.1">
    <property type="nucleotide sequence ID" value="NZ_VLLN01000007.1"/>
</dbReference>
<dbReference type="AlphaFoldDB" id="A0A562VPQ4"/>
<dbReference type="OrthoDB" id="5396397at2"/>
<reference evidence="3 4" key="1">
    <citation type="submission" date="2019-07" db="EMBL/GenBank/DDBJ databases">
        <title>Genomic Encyclopedia of Archaeal and Bacterial Type Strains, Phase II (KMG-II): from individual species to whole genera.</title>
        <authorList>
            <person name="Goeker M."/>
        </authorList>
    </citation>
    <scope>NUCLEOTIDE SEQUENCE [LARGE SCALE GENOMIC DNA]</scope>
    <source>
        <strain evidence="3 4">ATCC BAA-1139</strain>
    </source>
</reference>
<evidence type="ECO:0000313" key="3">
    <source>
        <dbReference type="EMBL" id="TWJ19697.1"/>
    </source>
</evidence>
<organism evidence="3 4">
    <name type="scientific">Geobacter argillaceus</name>
    <dbReference type="NCBI Taxonomy" id="345631"/>
    <lineage>
        <taxon>Bacteria</taxon>
        <taxon>Pseudomonadati</taxon>
        <taxon>Thermodesulfobacteriota</taxon>
        <taxon>Desulfuromonadia</taxon>
        <taxon>Geobacterales</taxon>
        <taxon>Geobacteraceae</taxon>
        <taxon>Geobacter</taxon>
    </lineage>
</organism>
<evidence type="ECO:0000256" key="2">
    <source>
        <dbReference type="SAM" id="Phobius"/>
    </source>
</evidence>
<accession>A0A562VPQ4</accession>
<keyword evidence="2" id="KW-0472">Membrane</keyword>
<evidence type="ECO:0000256" key="1">
    <source>
        <dbReference type="SAM" id="MobiDB-lite"/>
    </source>
</evidence>
<feature type="transmembrane region" description="Helical" evidence="2">
    <location>
        <begin position="32"/>
        <end position="53"/>
    </location>
</feature>
<dbReference type="Proteomes" id="UP000319449">
    <property type="component" value="Unassembled WGS sequence"/>
</dbReference>
<evidence type="ECO:0000313" key="4">
    <source>
        <dbReference type="Proteomes" id="UP000319449"/>
    </source>
</evidence>
<keyword evidence="2" id="KW-0812">Transmembrane</keyword>
<protein>
    <submittedName>
        <fullName evidence="3">Uncharacterized protein</fullName>
    </submittedName>
</protein>
<proteinExistence type="predicted"/>
<sequence>MAEHENEISQTALSSLEQTTTPATKGKQGIRLPGIAACLLISVVSSAATLFVYDHWLAQKIVAVDMKGYITLQRYKYKDGKINDEDLRKAFDKLELVMNTIPKNRVVIMADTAIRNAEVFKLGHEEELKQYEELLRRSLQGNPATPEQ</sequence>
<feature type="region of interest" description="Disordered" evidence="1">
    <location>
        <begin position="1"/>
        <end position="27"/>
    </location>
</feature>
<dbReference type="EMBL" id="VLLN01000007">
    <property type="protein sequence ID" value="TWJ19697.1"/>
    <property type="molecule type" value="Genomic_DNA"/>
</dbReference>
<keyword evidence="2" id="KW-1133">Transmembrane helix</keyword>
<comment type="caution">
    <text evidence="3">The sequence shown here is derived from an EMBL/GenBank/DDBJ whole genome shotgun (WGS) entry which is preliminary data.</text>
</comment>
<feature type="compositionally biased region" description="Polar residues" evidence="1">
    <location>
        <begin position="8"/>
        <end position="23"/>
    </location>
</feature>
<name>A0A562VPQ4_9BACT</name>